<dbReference type="EMBL" id="DPIY01000007">
    <property type="protein sequence ID" value="HCT57148.1"/>
    <property type="molecule type" value="Genomic_DNA"/>
</dbReference>
<reference evidence="4 5" key="1">
    <citation type="journal article" date="2018" name="Nat. Biotechnol.">
        <title>A standardized bacterial taxonomy based on genome phylogeny substantially revises the tree of life.</title>
        <authorList>
            <person name="Parks D.H."/>
            <person name="Chuvochina M."/>
            <person name="Waite D.W."/>
            <person name="Rinke C."/>
            <person name="Skarshewski A."/>
            <person name="Chaumeil P.A."/>
            <person name="Hugenholtz P."/>
        </authorList>
    </citation>
    <scope>NUCLEOTIDE SEQUENCE [LARGE SCALE GENOMIC DNA]</scope>
    <source>
        <strain evidence="4">UBA8844</strain>
    </source>
</reference>
<comment type="caution">
    <text evidence="4">The sequence shown here is derived from an EMBL/GenBank/DDBJ whole genome shotgun (WGS) entry which is preliminary data.</text>
</comment>
<dbReference type="InterPro" id="IPR006321">
    <property type="entry name" value="PilT/PilU"/>
</dbReference>
<dbReference type="InterPro" id="IPR050921">
    <property type="entry name" value="T4SS_GSP_E_ATPase"/>
</dbReference>
<dbReference type="GO" id="GO:0005524">
    <property type="term" value="F:ATP binding"/>
    <property type="evidence" value="ECO:0007669"/>
    <property type="project" value="InterPro"/>
</dbReference>
<dbReference type="Gene3D" id="3.40.50.300">
    <property type="entry name" value="P-loop containing nucleotide triphosphate hydrolases"/>
    <property type="match status" value="1"/>
</dbReference>
<name>A0A3D4V943_9BACT</name>
<evidence type="ECO:0000259" key="3">
    <source>
        <dbReference type="PROSITE" id="PS00662"/>
    </source>
</evidence>
<dbReference type="PROSITE" id="PS00662">
    <property type="entry name" value="T2SP_E"/>
    <property type="match status" value="1"/>
</dbReference>
<evidence type="ECO:0000256" key="1">
    <source>
        <dbReference type="ARBA" id="ARBA00006611"/>
    </source>
</evidence>
<sequence length="396" mass="42953">MTMVSGVAPSTNGSSANGTAPASGLDLKAALQKMVREGASDLHLKVGRPPTLRLHGDLVPLDMPAMRPEELRALAEHLLPPAQLREFVEAREADFAINVPGIGRFRVNVYQQKGTVAFAMRAIAHAASSMRDLNLPPVLEQIALRPRGLVLVTGVTGSGKSTALAAMIQHINERRSANIITIEDPIEFVHRDVRCHINQREVGTDTASFSQSLRRVLRQDPDVIMIGEIRDLETLEVALKAAGTGHLVFSTLHTTDATLTINRVLSFYPPHQQNEVRFALANALAAVVSLRLVPRADQPGRVPACEILVNTEAVRDQVRDLSATLNIPDLIKEGSMAYGMQSFDQSLMNWYSRGIISYEDALFNATNPAEFALRVQGVDGASDTAFDGFRPGSTAA</sequence>
<dbReference type="PANTHER" id="PTHR30486">
    <property type="entry name" value="TWITCHING MOTILITY PROTEIN PILT"/>
    <property type="match status" value="1"/>
</dbReference>
<organism evidence="4 5">
    <name type="scientific">Gemmatimonas aurantiaca</name>
    <dbReference type="NCBI Taxonomy" id="173480"/>
    <lineage>
        <taxon>Bacteria</taxon>
        <taxon>Pseudomonadati</taxon>
        <taxon>Gemmatimonadota</taxon>
        <taxon>Gemmatimonadia</taxon>
        <taxon>Gemmatimonadales</taxon>
        <taxon>Gemmatimonadaceae</taxon>
        <taxon>Gemmatimonas</taxon>
    </lineage>
</organism>
<dbReference type="CDD" id="cd01131">
    <property type="entry name" value="PilT"/>
    <property type="match status" value="1"/>
</dbReference>
<dbReference type="Pfam" id="PF00437">
    <property type="entry name" value="T2SSE"/>
    <property type="match status" value="1"/>
</dbReference>
<dbReference type="InterPro" id="IPR003593">
    <property type="entry name" value="AAA+_ATPase"/>
</dbReference>
<dbReference type="GO" id="GO:0016887">
    <property type="term" value="F:ATP hydrolysis activity"/>
    <property type="evidence" value="ECO:0007669"/>
    <property type="project" value="InterPro"/>
</dbReference>
<gene>
    <name evidence="4" type="ORF">DGD08_08030</name>
</gene>
<dbReference type="PANTHER" id="PTHR30486:SF12">
    <property type="entry name" value="TYPE IV PILUS ATPASE PILU"/>
    <property type="match status" value="1"/>
</dbReference>
<proteinExistence type="inferred from homology"/>
<dbReference type="NCBIfam" id="TIGR01420">
    <property type="entry name" value="pilT_fam"/>
    <property type="match status" value="1"/>
</dbReference>
<feature type="region of interest" description="Disordered" evidence="2">
    <location>
        <begin position="1"/>
        <end position="21"/>
    </location>
</feature>
<dbReference type="OMA" id="ANNSYQA"/>
<comment type="similarity">
    <text evidence="1">Belongs to the GSP E family.</text>
</comment>
<dbReference type="InterPro" id="IPR027417">
    <property type="entry name" value="P-loop_NTPase"/>
</dbReference>
<evidence type="ECO:0000313" key="5">
    <source>
        <dbReference type="Proteomes" id="UP000264071"/>
    </source>
</evidence>
<evidence type="ECO:0000313" key="4">
    <source>
        <dbReference type="EMBL" id="HCT57148.1"/>
    </source>
</evidence>
<feature type="compositionally biased region" description="Polar residues" evidence="2">
    <location>
        <begin position="8"/>
        <end position="20"/>
    </location>
</feature>
<evidence type="ECO:0000256" key="2">
    <source>
        <dbReference type="SAM" id="MobiDB-lite"/>
    </source>
</evidence>
<dbReference type="InterPro" id="IPR001482">
    <property type="entry name" value="T2SS/T4SS_dom"/>
</dbReference>
<dbReference type="Proteomes" id="UP000264071">
    <property type="component" value="Unassembled WGS sequence"/>
</dbReference>
<dbReference type="SUPFAM" id="SSF52540">
    <property type="entry name" value="P-loop containing nucleoside triphosphate hydrolases"/>
    <property type="match status" value="1"/>
</dbReference>
<dbReference type="SMART" id="SM00382">
    <property type="entry name" value="AAA"/>
    <property type="match status" value="1"/>
</dbReference>
<dbReference type="Gene3D" id="3.30.450.90">
    <property type="match status" value="1"/>
</dbReference>
<accession>A0A3D4V943</accession>
<feature type="domain" description="Bacterial type II secretion system protein E" evidence="3">
    <location>
        <begin position="217"/>
        <end position="231"/>
    </location>
</feature>
<dbReference type="AlphaFoldDB" id="A0A3D4V943"/>
<protein>
    <submittedName>
        <fullName evidence="4">Type IV pilus twitching motility protein PilT</fullName>
    </submittedName>
</protein>